<feature type="region of interest" description="Disordered" evidence="8">
    <location>
        <begin position="225"/>
        <end position="246"/>
    </location>
</feature>
<keyword evidence="7" id="KW-0539">Nucleus</keyword>
<dbReference type="Pfam" id="PF00172">
    <property type="entry name" value="Zn_clus"/>
    <property type="match status" value="1"/>
</dbReference>
<dbReference type="PANTHER" id="PTHR31313:SF86">
    <property type="entry name" value="ZN(2)-C6 FUNGAL-TYPE DOMAIN-CONTAINING PROTEIN"/>
    <property type="match status" value="1"/>
</dbReference>
<keyword evidence="2" id="KW-0479">Metal-binding</keyword>
<evidence type="ECO:0000256" key="7">
    <source>
        <dbReference type="ARBA" id="ARBA00023242"/>
    </source>
</evidence>
<dbReference type="Gene3D" id="4.10.240.10">
    <property type="entry name" value="Zn(2)-C6 fungal-type DNA-binding domain"/>
    <property type="match status" value="1"/>
</dbReference>
<dbReference type="CDD" id="cd12148">
    <property type="entry name" value="fungal_TF_MHR"/>
    <property type="match status" value="1"/>
</dbReference>
<dbReference type="PANTHER" id="PTHR31313">
    <property type="entry name" value="TY1 ENHANCER ACTIVATOR"/>
    <property type="match status" value="1"/>
</dbReference>
<dbReference type="InterPro" id="IPR001138">
    <property type="entry name" value="Zn2Cys6_DnaBD"/>
</dbReference>
<dbReference type="GO" id="GO:0008270">
    <property type="term" value="F:zinc ion binding"/>
    <property type="evidence" value="ECO:0007669"/>
    <property type="project" value="InterPro"/>
</dbReference>
<evidence type="ECO:0000256" key="4">
    <source>
        <dbReference type="ARBA" id="ARBA00023015"/>
    </source>
</evidence>
<name>A0A5N7BQI2_9EURO</name>
<dbReference type="InterPro" id="IPR036864">
    <property type="entry name" value="Zn2-C6_fun-type_DNA-bd_sf"/>
</dbReference>
<dbReference type="InterPro" id="IPR051615">
    <property type="entry name" value="Transcr_Regulatory_Elem"/>
</dbReference>
<dbReference type="SUPFAM" id="SSF57701">
    <property type="entry name" value="Zn2/Cys6 DNA-binding domain"/>
    <property type="match status" value="1"/>
</dbReference>
<keyword evidence="6" id="KW-0804">Transcription</keyword>
<dbReference type="PROSITE" id="PS00463">
    <property type="entry name" value="ZN2_CY6_FUNGAL_1"/>
    <property type="match status" value="1"/>
</dbReference>
<dbReference type="Pfam" id="PF04082">
    <property type="entry name" value="Fungal_trans"/>
    <property type="match status" value="1"/>
</dbReference>
<dbReference type="InterPro" id="IPR007219">
    <property type="entry name" value="XnlR_reg_dom"/>
</dbReference>
<evidence type="ECO:0000256" key="1">
    <source>
        <dbReference type="ARBA" id="ARBA00004123"/>
    </source>
</evidence>
<accession>A0A5N7BQI2</accession>
<dbReference type="GO" id="GO:0006351">
    <property type="term" value="P:DNA-templated transcription"/>
    <property type="evidence" value="ECO:0007669"/>
    <property type="project" value="InterPro"/>
</dbReference>
<protein>
    <recommendedName>
        <fullName evidence="9">Zn(2)-C6 fungal-type domain-containing protein</fullName>
    </recommendedName>
</protein>
<feature type="domain" description="Zn(2)-C6 fungal-type" evidence="9">
    <location>
        <begin position="50"/>
        <end position="80"/>
    </location>
</feature>
<keyword evidence="11" id="KW-1185">Reference proteome</keyword>
<dbReference type="Proteomes" id="UP000326198">
    <property type="component" value="Unassembled WGS sequence"/>
</dbReference>
<dbReference type="OrthoDB" id="2154091at2759"/>
<keyword evidence="4" id="KW-0805">Transcription regulation</keyword>
<dbReference type="GO" id="GO:0003677">
    <property type="term" value="F:DNA binding"/>
    <property type="evidence" value="ECO:0007669"/>
    <property type="project" value="UniProtKB-KW"/>
</dbReference>
<dbReference type="GO" id="GO:0000981">
    <property type="term" value="F:DNA-binding transcription factor activity, RNA polymerase II-specific"/>
    <property type="evidence" value="ECO:0007669"/>
    <property type="project" value="InterPro"/>
</dbReference>
<dbReference type="CDD" id="cd00067">
    <property type="entry name" value="GAL4"/>
    <property type="match status" value="1"/>
</dbReference>
<reference evidence="10 11" key="1">
    <citation type="submission" date="2019-04" db="EMBL/GenBank/DDBJ databases">
        <title>Friends and foes A comparative genomics studyof 23 Aspergillus species from section Flavi.</title>
        <authorList>
            <consortium name="DOE Joint Genome Institute"/>
            <person name="Kjaerbolling I."/>
            <person name="Vesth T."/>
            <person name="Frisvad J.C."/>
            <person name="Nybo J.L."/>
            <person name="Theobald S."/>
            <person name="Kildgaard S."/>
            <person name="Isbrandt T."/>
            <person name="Kuo A."/>
            <person name="Sato A."/>
            <person name="Lyhne E.K."/>
            <person name="Kogle M.E."/>
            <person name="Wiebenga A."/>
            <person name="Kun R.S."/>
            <person name="Lubbers R.J."/>
            <person name="Makela M.R."/>
            <person name="Barry K."/>
            <person name="Chovatia M."/>
            <person name="Clum A."/>
            <person name="Daum C."/>
            <person name="Haridas S."/>
            <person name="He G."/>
            <person name="LaButti K."/>
            <person name="Lipzen A."/>
            <person name="Mondo S."/>
            <person name="Riley R."/>
            <person name="Salamov A."/>
            <person name="Simmons B.A."/>
            <person name="Magnuson J.K."/>
            <person name="Henrissat B."/>
            <person name="Mortensen U.H."/>
            <person name="Larsen T.O."/>
            <person name="Devries R.P."/>
            <person name="Grigoriev I.V."/>
            <person name="Machida M."/>
            <person name="Baker S.E."/>
            <person name="Andersen M.R."/>
        </authorList>
    </citation>
    <scope>NUCLEOTIDE SEQUENCE [LARGE SCALE GENOMIC DNA]</scope>
    <source>
        <strain evidence="10 11">IBT 29228</strain>
    </source>
</reference>
<keyword evidence="5" id="KW-0238">DNA-binding</keyword>
<dbReference type="AlphaFoldDB" id="A0A5N7BQI2"/>
<dbReference type="PROSITE" id="PS50048">
    <property type="entry name" value="ZN2_CY6_FUNGAL_2"/>
    <property type="match status" value="1"/>
</dbReference>
<dbReference type="GO" id="GO:0005634">
    <property type="term" value="C:nucleus"/>
    <property type="evidence" value="ECO:0007669"/>
    <property type="project" value="UniProtKB-SubCell"/>
</dbReference>
<evidence type="ECO:0000259" key="9">
    <source>
        <dbReference type="PROSITE" id="PS50048"/>
    </source>
</evidence>
<feature type="compositionally biased region" description="Polar residues" evidence="8">
    <location>
        <begin position="225"/>
        <end position="243"/>
    </location>
</feature>
<dbReference type="EMBL" id="ML736153">
    <property type="protein sequence ID" value="KAE8383913.1"/>
    <property type="molecule type" value="Genomic_DNA"/>
</dbReference>
<evidence type="ECO:0000256" key="6">
    <source>
        <dbReference type="ARBA" id="ARBA00023163"/>
    </source>
</evidence>
<dbReference type="SMART" id="SM00906">
    <property type="entry name" value="Fungal_trans"/>
    <property type="match status" value="1"/>
</dbReference>
<proteinExistence type="predicted"/>
<evidence type="ECO:0000256" key="2">
    <source>
        <dbReference type="ARBA" id="ARBA00022723"/>
    </source>
</evidence>
<dbReference type="GO" id="GO:0009893">
    <property type="term" value="P:positive regulation of metabolic process"/>
    <property type="evidence" value="ECO:0007669"/>
    <property type="project" value="UniProtKB-ARBA"/>
</dbReference>
<evidence type="ECO:0000256" key="5">
    <source>
        <dbReference type="ARBA" id="ARBA00023125"/>
    </source>
</evidence>
<dbReference type="SMART" id="SM00066">
    <property type="entry name" value="GAL4"/>
    <property type="match status" value="1"/>
</dbReference>
<evidence type="ECO:0000313" key="11">
    <source>
        <dbReference type="Proteomes" id="UP000326198"/>
    </source>
</evidence>
<gene>
    <name evidence="10" type="ORF">BDV26DRAFT_251027</name>
</gene>
<evidence type="ECO:0000256" key="3">
    <source>
        <dbReference type="ARBA" id="ARBA00022833"/>
    </source>
</evidence>
<organism evidence="10 11">
    <name type="scientific">Aspergillus bertholletiae</name>
    <dbReference type="NCBI Taxonomy" id="1226010"/>
    <lineage>
        <taxon>Eukaryota</taxon>
        <taxon>Fungi</taxon>
        <taxon>Dikarya</taxon>
        <taxon>Ascomycota</taxon>
        <taxon>Pezizomycotina</taxon>
        <taxon>Eurotiomycetes</taxon>
        <taxon>Eurotiomycetidae</taxon>
        <taxon>Eurotiales</taxon>
        <taxon>Aspergillaceae</taxon>
        <taxon>Aspergillus</taxon>
        <taxon>Aspergillus subgen. Circumdati</taxon>
    </lineage>
</organism>
<keyword evidence="3" id="KW-0862">Zinc</keyword>
<comment type="subcellular location">
    <subcellularLocation>
        <location evidence="1">Nucleus</location>
    </subcellularLocation>
</comment>
<evidence type="ECO:0000256" key="8">
    <source>
        <dbReference type="SAM" id="MobiDB-lite"/>
    </source>
</evidence>
<evidence type="ECO:0000313" key="10">
    <source>
        <dbReference type="EMBL" id="KAE8383913.1"/>
    </source>
</evidence>
<sequence length="796" mass="90020">MSAILVLQTPPLMVPFLRCRFCMINYSASGLREEMSSRTSPKKIVRRNQSCQPCRSRKVRCDALRPTCSICIAQNRECSYEQDKRQVSRVSWDTIKLLESRLESMRDSIQHLEYNHGARLDALYDLMLPNVSHVSPPNLSIGNGSLAGAPNNPASHDVDGTAVATQGNTNGCSSSNHVLNEGLDETGIDEQRVLPNPVKVHELVRSEGHTAVYGPSSAFRINAATSSARPPNRVNQSSGTPQPSHEIGDMDFMASRSRLIANSALEVQKEWTYMTERKFDFDGLDFETGWYLLQLHWNQHHRAYLLTYRPALMYSLATNGPHMNKFLLNAIYLSAALISKRSDLFDDIRDRQSLGQRFYRRCQQLLLPELERSSIASSVGFLTLGSCLVSNGWQTAGWHYSGLGYRMIVDLGLHVSTDRTYSSDSPDFTLHHIESTDMDAEMSRRVFWGAFINDKFQSLYFGRPPALTATGIEPSRALLDTYEEHENWTPYPDPKDSRTPASACYFPQPAFTISTFDSLIDIALIMADVIEHLYSPRVRLLSKHEALRETKRIQNCLELWKTSLPKHLVYDPKYDHPPPAHRFYPLMAFHMLHILLHRPFLPEGHLRHFLLDESKPRRVCMSAAIQIYELAKAYRSAFTLRRAPYMFSYCLFSAASVIPFTSDGDEAHVHVSRTAVAMFFWGALKELQNGANFGLTKPMMLIRSLFERFGLELEAVTNNSHEHANSGMPRTEEEQSVLIDHPHGASGDTGSRASPVDNDDFDTLFRDLISGSLDGQMNMGNMDLDLDSCILYGLFR</sequence>